<dbReference type="Proteomes" id="UP000824782">
    <property type="component" value="Unassembled WGS sequence"/>
</dbReference>
<feature type="region of interest" description="Disordered" evidence="1">
    <location>
        <begin position="1"/>
        <end position="24"/>
    </location>
</feature>
<evidence type="ECO:0000313" key="2">
    <source>
        <dbReference type="EMBL" id="KAG8557897.1"/>
    </source>
</evidence>
<reference evidence="2" key="1">
    <citation type="thesis" date="2020" institute="ProQuest LLC" country="789 East Eisenhower Parkway, Ann Arbor, MI, USA">
        <title>Comparative Genomics and Chromosome Evolution.</title>
        <authorList>
            <person name="Mudd A.B."/>
        </authorList>
    </citation>
    <scope>NUCLEOTIDE SEQUENCE</scope>
    <source>
        <strain evidence="2">237g6f4</strain>
        <tissue evidence="2">Blood</tissue>
    </source>
</reference>
<keyword evidence="3" id="KW-1185">Reference proteome</keyword>
<comment type="caution">
    <text evidence="2">The sequence shown here is derived from an EMBL/GenBank/DDBJ whole genome shotgun (WGS) entry which is preliminary data.</text>
</comment>
<sequence>MVHVQTGQEGLIKNPGTGRTDGIGSEALVRTNGMCLETGIQVKVGAGSTSRELETRHKTGKMVHVQTEQVELVQS</sequence>
<dbReference type="EMBL" id="WNYA01000008">
    <property type="protein sequence ID" value="KAG8557897.1"/>
    <property type="molecule type" value="Genomic_DNA"/>
</dbReference>
<evidence type="ECO:0000313" key="3">
    <source>
        <dbReference type="Proteomes" id="UP000824782"/>
    </source>
</evidence>
<evidence type="ECO:0000256" key="1">
    <source>
        <dbReference type="SAM" id="MobiDB-lite"/>
    </source>
</evidence>
<name>A0AAV7ADB7_ENGPU</name>
<protein>
    <submittedName>
        <fullName evidence="2">Uncharacterized protein</fullName>
    </submittedName>
</protein>
<dbReference type="AlphaFoldDB" id="A0AAV7ADB7"/>
<accession>A0AAV7ADB7</accession>
<proteinExistence type="predicted"/>
<organism evidence="2 3">
    <name type="scientific">Engystomops pustulosus</name>
    <name type="common">Tungara frog</name>
    <name type="synonym">Physalaemus pustulosus</name>
    <dbReference type="NCBI Taxonomy" id="76066"/>
    <lineage>
        <taxon>Eukaryota</taxon>
        <taxon>Metazoa</taxon>
        <taxon>Chordata</taxon>
        <taxon>Craniata</taxon>
        <taxon>Vertebrata</taxon>
        <taxon>Euteleostomi</taxon>
        <taxon>Amphibia</taxon>
        <taxon>Batrachia</taxon>
        <taxon>Anura</taxon>
        <taxon>Neobatrachia</taxon>
        <taxon>Hyloidea</taxon>
        <taxon>Leptodactylidae</taxon>
        <taxon>Leiuperinae</taxon>
        <taxon>Engystomops</taxon>
    </lineage>
</organism>
<gene>
    <name evidence="2" type="ORF">GDO81_016770</name>
</gene>